<comment type="pathway">
    <text evidence="1 3">Cofactor biosynthesis; molybdopterin biosynthesis.</text>
</comment>
<dbReference type="NCBIfam" id="NF008999">
    <property type="entry name" value="PRK12343.1"/>
    <property type="match status" value="1"/>
</dbReference>
<dbReference type="KEGG" id="abri:DFR85_08345"/>
<dbReference type="InterPro" id="IPR050105">
    <property type="entry name" value="MoCo_biosynth_MoaA/MoaC"/>
</dbReference>
<dbReference type="Pfam" id="PF01967">
    <property type="entry name" value="MoaC"/>
    <property type="match status" value="1"/>
</dbReference>
<evidence type="ECO:0000313" key="6">
    <source>
        <dbReference type="Proteomes" id="UP000248044"/>
    </source>
</evidence>
<dbReference type="UniPathway" id="UPA00344"/>
<sequence length="147" mass="16508">MTAKMVDISPKDIVLREAIAEGFIKLKKETIERIKKGEIEKGDVITVAKVAGIMAAKKNYELLPMCHPIPLEYSGLEIFLEEEGVRVRSTIKAHYRTGVEMEALTSVAVALLTIWDMVKQYEKDENGQYPTTIIKNIKVVNKIKSSS</sequence>
<dbReference type="GO" id="GO:0061799">
    <property type="term" value="F:cyclic pyranopterin monophosphate synthase activity"/>
    <property type="evidence" value="ECO:0007669"/>
    <property type="project" value="UniProtKB-UniRule"/>
</dbReference>
<keyword evidence="2 3" id="KW-0501">Molybdenum cofactor biosynthesis</keyword>
<name>A0A2U9IEX6_9CREN</name>
<dbReference type="InterPro" id="IPR023045">
    <property type="entry name" value="MoaC"/>
</dbReference>
<feature type="domain" description="Molybdopterin cofactor biosynthesis C (MoaC)" evidence="4">
    <location>
        <begin position="5"/>
        <end position="143"/>
    </location>
</feature>
<feature type="active site" evidence="3">
    <location>
        <position position="116"/>
    </location>
</feature>
<reference evidence="5 6" key="1">
    <citation type="submission" date="2018-05" db="EMBL/GenBank/DDBJ databases">
        <title>Complete Genome Sequences of Extremely Thermoacidophilic, Metal-Mobilizing Type-Strain Members of the Archaeal Family Sulfolobaceae: Acidianus brierleyi DSM-1651T, Acidianus sulfidivorans DSM-18786T, Metallosphaera hakonensis DSM-7519T, and Metallosphaera prunae DSM-10039T.</title>
        <authorList>
            <person name="Counts J.A."/>
            <person name="Kelly R.M."/>
        </authorList>
    </citation>
    <scope>NUCLEOTIDE SEQUENCE [LARGE SCALE GENOMIC DNA]</scope>
    <source>
        <strain evidence="5 6">DSM 1651</strain>
    </source>
</reference>
<feature type="binding site" evidence="3">
    <location>
        <begin position="65"/>
        <end position="67"/>
    </location>
    <ligand>
        <name>substrate</name>
    </ligand>
</feature>
<evidence type="ECO:0000256" key="2">
    <source>
        <dbReference type="ARBA" id="ARBA00023150"/>
    </source>
</evidence>
<evidence type="ECO:0000313" key="5">
    <source>
        <dbReference type="EMBL" id="AWR94597.1"/>
    </source>
</evidence>
<dbReference type="HAMAP" id="MF_01224_A">
    <property type="entry name" value="MoaC_A"/>
    <property type="match status" value="1"/>
</dbReference>
<dbReference type="GeneID" id="36832159"/>
<accession>A0A2U9IEX6</accession>
<dbReference type="RefSeq" id="WP_110270478.1">
    <property type="nucleotide sequence ID" value="NZ_CP029289.2"/>
</dbReference>
<dbReference type="InterPro" id="IPR002820">
    <property type="entry name" value="Mopterin_CF_biosynth-C_dom"/>
</dbReference>
<dbReference type="InterPro" id="IPR036522">
    <property type="entry name" value="MoaC_sf"/>
</dbReference>
<evidence type="ECO:0000256" key="1">
    <source>
        <dbReference type="ARBA" id="ARBA00005046"/>
    </source>
</evidence>
<comment type="function">
    <text evidence="3">Catalyzes the conversion of (8S)-3',8-cyclo-7,8-dihydroguanosine 5'-triphosphate to cyclic pyranopterin monophosphate (cPMP).</text>
</comment>
<comment type="subunit">
    <text evidence="3">Homohexamer; trimer of dimers.</text>
</comment>
<dbReference type="NCBIfam" id="TIGR00581">
    <property type="entry name" value="moaC"/>
    <property type="match status" value="1"/>
</dbReference>
<comment type="similarity">
    <text evidence="3">Belongs to the MoaC family.</text>
</comment>
<dbReference type="OrthoDB" id="10067at2157"/>
<dbReference type="SUPFAM" id="SSF55040">
    <property type="entry name" value="Molybdenum cofactor biosynthesis protein C, MoaC"/>
    <property type="match status" value="1"/>
</dbReference>
<dbReference type="PANTHER" id="PTHR22960">
    <property type="entry name" value="MOLYBDOPTERIN COFACTOR SYNTHESIS PROTEIN A"/>
    <property type="match status" value="1"/>
</dbReference>
<proteinExistence type="inferred from homology"/>
<comment type="catalytic activity">
    <reaction evidence="3">
        <text>(8S)-3',8-cyclo-7,8-dihydroguanosine 5'-triphosphate = cyclic pyranopterin phosphate + diphosphate</text>
        <dbReference type="Rhea" id="RHEA:49580"/>
        <dbReference type="ChEBI" id="CHEBI:33019"/>
        <dbReference type="ChEBI" id="CHEBI:59648"/>
        <dbReference type="ChEBI" id="CHEBI:131766"/>
        <dbReference type="EC" id="4.6.1.17"/>
    </reaction>
</comment>
<dbReference type="GO" id="GO:0006777">
    <property type="term" value="P:Mo-molybdopterin cofactor biosynthetic process"/>
    <property type="evidence" value="ECO:0007669"/>
    <property type="project" value="UniProtKB-UniRule"/>
</dbReference>
<keyword evidence="3" id="KW-0456">Lyase</keyword>
<dbReference type="InterPro" id="IPR023047">
    <property type="entry name" value="Mo_CF_biosynth-C_arc"/>
</dbReference>
<evidence type="ECO:0000256" key="3">
    <source>
        <dbReference type="HAMAP-Rule" id="MF_01224"/>
    </source>
</evidence>
<gene>
    <name evidence="3 5" type="primary">moaC</name>
    <name evidence="5" type="ORF">DFR85_08345</name>
</gene>
<dbReference type="EC" id="4.6.1.17" evidence="3"/>
<dbReference type="CDD" id="cd01419">
    <property type="entry name" value="MoaC_A"/>
    <property type="match status" value="1"/>
</dbReference>
<protein>
    <recommendedName>
        <fullName evidence="3">Probable cyclic pyranopterin monophosphate synthase</fullName>
        <ecNumber evidence="3">4.6.1.17</ecNumber>
    </recommendedName>
    <alternativeName>
        <fullName evidence="3">Molybdenum cofactor biosynthesis protein C</fullName>
    </alternativeName>
</protein>
<dbReference type="AlphaFoldDB" id="A0A2U9IEX6"/>
<organism evidence="5 6">
    <name type="scientific">Acidianus brierleyi</name>
    <dbReference type="NCBI Taxonomy" id="41673"/>
    <lineage>
        <taxon>Archaea</taxon>
        <taxon>Thermoproteota</taxon>
        <taxon>Thermoprotei</taxon>
        <taxon>Sulfolobales</taxon>
        <taxon>Sulfolobaceae</taxon>
        <taxon>Acidianus</taxon>
    </lineage>
</organism>
<dbReference type="EMBL" id="CP029289">
    <property type="protein sequence ID" value="AWR94597.1"/>
    <property type="molecule type" value="Genomic_DNA"/>
</dbReference>
<keyword evidence="6" id="KW-1185">Reference proteome</keyword>
<feature type="binding site" evidence="3">
    <location>
        <begin position="101"/>
        <end position="102"/>
    </location>
    <ligand>
        <name>substrate</name>
    </ligand>
</feature>
<evidence type="ECO:0000259" key="4">
    <source>
        <dbReference type="Pfam" id="PF01967"/>
    </source>
</evidence>
<dbReference type="Proteomes" id="UP000248044">
    <property type="component" value="Chromosome"/>
</dbReference>
<dbReference type="Gene3D" id="3.30.70.640">
    <property type="entry name" value="Molybdopterin cofactor biosynthesis C (MoaC) domain"/>
    <property type="match status" value="1"/>
</dbReference>